<dbReference type="GO" id="GO:0003677">
    <property type="term" value="F:DNA binding"/>
    <property type="evidence" value="ECO:0007669"/>
    <property type="project" value="UniProtKB-KW"/>
</dbReference>
<evidence type="ECO:0000259" key="6">
    <source>
        <dbReference type="PROSITE" id="PS50949"/>
    </source>
</evidence>
<dbReference type="CDD" id="cd07377">
    <property type="entry name" value="WHTH_GntR"/>
    <property type="match status" value="1"/>
</dbReference>
<dbReference type="Pfam" id="PF00155">
    <property type="entry name" value="Aminotran_1_2"/>
    <property type="match status" value="1"/>
</dbReference>
<dbReference type="Pfam" id="PF00392">
    <property type="entry name" value="GntR"/>
    <property type="match status" value="1"/>
</dbReference>
<dbReference type="InterPro" id="IPR051446">
    <property type="entry name" value="HTH_trans_reg/aminotransferase"/>
</dbReference>
<dbReference type="PROSITE" id="PS50949">
    <property type="entry name" value="HTH_GNTR"/>
    <property type="match status" value="1"/>
</dbReference>
<dbReference type="AlphaFoldDB" id="A0A1G7D3P0"/>
<dbReference type="InterPro" id="IPR004839">
    <property type="entry name" value="Aminotransferase_I/II_large"/>
</dbReference>
<comment type="similarity">
    <text evidence="1">In the C-terminal section; belongs to the class-I pyridoxal-phosphate-dependent aminotransferase family.</text>
</comment>
<evidence type="ECO:0000256" key="2">
    <source>
        <dbReference type="ARBA" id="ARBA00022898"/>
    </source>
</evidence>
<dbReference type="CDD" id="cd00609">
    <property type="entry name" value="AAT_like"/>
    <property type="match status" value="1"/>
</dbReference>
<keyword evidence="7" id="KW-0808">Transferase</keyword>
<dbReference type="InterPro" id="IPR036388">
    <property type="entry name" value="WH-like_DNA-bd_sf"/>
</dbReference>
<dbReference type="GO" id="GO:0003700">
    <property type="term" value="F:DNA-binding transcription factor activity"/>
    <property type="evidence" value="ECO:0007669"/>
    <property type="project" value="InterPro"/>
</dbReference>
<dbReference type="OrthoDB" id="9808770at2"/>
<evidence type="ECO:0000313" key="7">
    <source>
        <dbReference type="EMBL" id="SDE45640.1"/>
    </source>
</evidence>
<dbReference type="Gene3D" id="3.40.640.10">
    <property type="entry name" value="Type I PLP-dependent aspartate aminotransferase-like (Major domain)"/>
    <property type="match status" value="1"/>
</dbReference>
<dbReference type="SUPFAM" id="SSF46785">
    <property type="entry name" value="Winged helix' DNA-binding domain"/>
    <property type="match status" value="1"/>
</dbReference>
<keyword evidence="4" id="KW-0238">DNA-binding</keyword>
<proteinExistence type="inferred from homology"/>
<dbReference type="InterPro" id="IPR000524">
    <property type="entry name" value="Tscrpt_reg_HTH_GntR"/>
</dbReference>
<keyword evidence="2" id="KW-0663">Pyridoxal phosphate</keyword>
<feature type="domain" description="HTH gntR-type" evidence="6">
    <location>
        <begin position="16"/>
        <end position="84"/>
    </location>
</feature>
<reference evidence="7 8" key="1">
    <citation type="submission" date="2016-10" db="EMBL/GenBank/DDBJ databases">
        <authorList>
            <person name="de Groot N.N."/>
        </authorList>
    </citation>
    <scope>NUCLEOTIDE SEQUENCE [LARGE SCALE GENOMIC DNA]</scope>
    <source>
        <strain evidence="8">DSM 938 / 37b4</strain>
    </source>
</reference>
<dbReference type="RefSeq" id="WP_074552633.1">
    <property type="nucleotide sequence ID" value="NZ_CP119563.1"/>
</dbReference>
<dbReference type="InterPro" id="IPR015424">
    <property type="entry name" value="PyrdxlP-dep_Trfase"/>
</dbReference>
<protein>
    <submittedName>
        <fullName evidence="7">GntR family transcriptional regulator / MocR family aminotransferase</fullName>
    </submittedName>
</protein>
<dbReference type="Gene3D" id="1.10.10.10">
    <property type="entry name" value="Winged helix-like DNA-binding domain superfamily/Winged helix DNA-binding domain"/>
    <property type="match status" value="1"/>
</dbReference>
<dbReference type="EMBL" id="FNAY01000001">
    <property type="protein sequence ID" value="SDE45640.1"/>
    <property type="molecule type" value="Genomic_DNA"/>
</dbReference>
<dbReference type="GO" id="GO:0008483">
    <property type="term" value="F:transaminase activity"/>
    <property type="evidence" value="ECO:0007669"/>
    <property type="project" value="UniProtKB-KW"/>
</dbReference>
<evidence type="ECO:0000256" key="3">
    <source>
        <dbReference type="ARBA" id="ARBA00023015"/>
    </source>
</evidence>
<dbReference type="PANTHER" id="PTHR46577">
    <property type="entry name" value="HTH-TYPE TRANSCRIPTIONAL REGULATORY PROTEIN GABR"/>
    <property type="match status" value="1"/>
</dbReference>
<dbReference type="GO" id="GO:0030170">
    <property type="term" value="F:pyridoxal phosphate binding"/>
    <property type="evidence" value="ECO:0007669"/>
    <property type="project" value="InterPro"/>
</dbReference>
<evidence type="ECO:0000256" key="4">
    <source>
        <dbReference type="ARBA" id="ARBA00023125"/>
    </source>
</evidence>
<gene>
    <name evidence="7" type="ORF">SAMN04244550_00462</name>
</gene>
<sequence length="484" mass="52661">MAIAVESFFLAPGGQGSLQHRLRQMVTEGILSGRFRPGDRMPSTRALAAHLGVARITVTLAYADLVASDYLLARGRSGTFVSSAAPDARRAEPLIQHGPSADWARLLHPRAQGLPRPDRPRDWSVYRYPFIYGQADPALFDHQNWRACALQALGRREFHRLSADCYDEDDPLLVEYILRHILPRRGIAAVPSEVLITMGAQNGLWLAAQVLLGPGERAVMENPGYPGTRAVLGTTGAEVLSVDVDDRGLAPEHLPARLKLVVTTASHHCPTNATLPVERRLALLAAAETGDFLILEDDYEFEMSFLHSAAPSLKSLDAGGRVVHLGSFSKSLFPGLRLGYLVAPAPFVAAVRALRATVLRHPPGQLQRTLALFLSLGHYDTLVARMKASFRTRREVMAKAIEDNGLQVAGQGGFGGSSFWMQAPGTVDTEDLALRLRADGVLIEPGRVFFDPARAQRNFYRLACSSIGPAAIPEGIARIARALR</sequence>
<dbReference type="InterPro" id="IPR015421">
    <property type="entry name" value="PyrdxlP-dep_Trfase_major"/>
</dbReference>
<dbReference type="Proteomes" id="UP000183812">
    <property type="component" value="Unassembled WGS sequence"/>
</dbReference>
<evidence type="ECO:0000256" key="5">
    <source>
        <dbReference type="ARBA" id="ARBA00023163"/>
    </source>
</evidence>
<dbReference type="SMART" id="SM00345">
    <property type="entry name" value="HTH_GNTR"/>
    <property type="match status" value="1"/>
</dbReference>
<dbReference type="InterPro" id="IPR036390">
    <property type="entry name" value="WH_DNA-bd_sf"/>
</dbReference>
<evidence type="ECO:0000313" key="8">
    <source>
        <dbReference type="Proteomes" id="UP000183812"/>
    </source>
</evidence>
<keyword evidence="7" id="KW-0032">Aminotransferase</keyword>
<accession>A0A1G7D3P0</accession>
<keyword evidence="3" id="KW-0805">Transcription regulation</keyword>
<keyword evidence="5" id="KW-0804">Transcription</keyword>
<evidence type="ECO:0000256" key="1">
    <source>
        <dbReference type="ARBA" id="ARBA00005384"/>
    </source>
</evidence>
<dbReference type="SUPFAM" id="SSF53383">
    <property type="entry name" value="PLP-dependent transferases"/>
    <property type="match status" value="1"/>
</dbReference>
<organism evidence="7 8">
    <name type="scientific">Rhodobacter capsulatus</name>
    <name type="common">Rhodopseudomonas capsulata</name>
    <dbReference type="NCBI Taxonomy" id="1061"/>
    <lineage>
        <taxon>Bacteria</taxon>
        <taxon>Pseudomonadati</taxon>
        <taxon>Pseudomonadota</taxon>
        <taxon>Alphaproteobacteria</taxon>
        <taxon>Rhodobacterales</taxon>
        <taxon>Rhodobacter group</taxon>
        <taxon>Rhodobacter</taxon>
    </lineage>
</organism>
<dbReference type="PANTHER" id="PTHR46577:SF1">
    <property type="entry name" value="HTH-TYPE TRANSCRIPTIONAL REGULATORY PROTEIN GABR"/>
    <property type="match status" value="1"/>
</dbReference>
<name>A0A1G7D3P0_RHOCA</name>